<dbReference type="InterPro" id="IPR036388">
    <property type="entry name" value="WH-like_DNA-bd_sf"/>
</dbReference>
<dbReference type="InterPro" id="IPR039425">
    <property type="entry name" value="RNA_pol_sigma-70-like"/>
</dbReference>
<dbReference type="SUPFAM" id="SSF88659">
    <property type="entry name" value="Sigma3 and sigma4 domains of RNA polymerase sigma factors"/>
    <property type="match status" value="1"/>
</dbReference>
<dbReference type="SUPFAM" id="SSF88946">
    <property type="entry name" value="Sigma2 domain of RNA polymerase sigma factors"/>
    <property type="match status" value="1"/>
</dbReference>
<reference evidence="7" key="1">
    <citation type="submission" date="2022-09" db="EMBL/GenBank/DDBJ databases">
        <title>Complete Genomes of Fervidibacillus albus and Fervidibacillus halotolerans isolated from tidal flat sediments.</title>
        <authorList>
            <person name="Kwon K.K."/>
            <person name="Yang S.-H."/>
            <person name="Park M.J."/>
            <person name="Oh H.-M."/>
        </authorList>
    </citation>
    <scope>NUCLEOTIDE SEQUENCE</scope>
    <source>
        <strain evidence="7">MEBiC13594</strain>
    </source>
</reference>
<keyword evidence="2" id="KW-0805">Transcription regulation</keyword>
<dbReference type="InterPro" id="IPR007627">
    <property type="entry name" value="RNA_pol_sigma70_r2"/>
</dbReference>
<sequence>MVDKKLVKRAKRGNKEALLTLIMNKKDEYYRLAFSYMGNEQDAMDAMEDMIVSLYEKIYQLRKDESFYFWSKKILINSCKTLLRKKQKVVFLEDVSYFYDRPLSSSRDAHKKRELQMDIEQLLSHLNADQREAIVLKYFHDLDYETISQMTDVPLGTVKSRIFQGLKKLRDVHGGDRYEKY</sequence>
<dbReference type="Gene3D" id="1.10.1740.10">
    <property type="match status" value="1"/>
</dbReference>
<dbReference type="CDD" id="cd06171">
    <property type="entry name" value="Sigma70_r4"/>
    <property type="match status" value="1"/>
</dbReference>
<gene>
    <name evidence="7" type="ORF">OE105_13245</name>
</gene>
<evidence type="ECO:0000256" key="4">
    <source>
        <dbReference type="ARBA" id="ARBA00023163"/>
    </source>
</evidence>
<protein>
    <submittedName>
        <fullName evidence="7">Sigma-70 family RNA polymerase sigma factor</fullName>
    </submittedName>
</protein>
<comment type="similarity">
    <text evidence="1">Belongs to the sigma-70 factor family. ECF subfamily.</text>
</comment>
<dbReference type="Pfam" id="PF04542">
    <property type="entry name" value="Sigma70_r2"/>
    <property type="match status" value="1"/>
</dbReference>
<name>A0A9E8LZL0_9BACI</name>
<dbReference type="GO" id="GO:0016987">
    <property type="term" value="F:sigma factor activity"/>
    <property type="evidence" value="ECO:0007669"/>
    <property type="project" value="UniProtKB-KW"/>
</dbReference>
<dbReference type="AlphaFoldDB" id="A0A9E8LZL0"/>
<organism evidence="7 8">
    <name type="scientific">Fervidibacillus halotolerans</name>
    <dbReference type="NCBI Taxonomy" id="2980027"/>
    <lineage>
        <taxon>Bacteria</taxon>
        <taxon>Bacillati</taxon>
        <taxon>Bacillota</taxon>
        <taxon>Bacilli</taxon>
        <taxon>Bacillales</taxon>
        <taxon>Bacillaceae</taxon>
        <taxon>Fervidibacillus</taxon>
    </lineage>
</organism>
<dbReference type="GO" id="GO:0006352">
    <property type="term" value="P:DNA-templated transcription initiation"/>
    <property type="evidence" value="ECO:0007669"/>
    <property type="project" value="InterPro"/>
</dbReference>
<dbReference type="InterPro" id="IPR013249">
    <property type="entry name" value="RNA_pol_sigma70_r4_t2"/>
</dbReference>
<dbReference type="EMBL" id="CP106877">
    <property type="protein sequence ID" value="WAA12471.1"/>
    <property type="molecule type" value="Genomic_DNA"/>
</dbReference>
<dbReference type="NCBIfam" id="TIGR02937">
    <property type="entry name" value="sigma70-ECF"/>
    <property type="match status" value="1"/>
</dbReference>
<dbReference type="InterPro" id="IPR014284">
    <property type="entry name" value="RNA_pol_sigma-70_dom"/>
</dbReference>
<evidence type="ECO:0000313" key="8">
    <source>
        <dbReference type="Proteomes" id="UP001164726"/>
    </source>
</evidence>
<dbReference type="Pfam" id="PF08281">
    <property type="entry name" value="Sigma70_r4_2"/>
    <property type="match status" value="1"/>
</dbReference>
<proteinExistence type="inferred from homology"/>
<evidence type="ECO:0000259" key="5">
    <source>
        <dbReference type="Pfam" id="PF04542"/>
    </source>
</evidence>
<evidence type="ECO:0000256" key="2">
    <source>
        <dbReference type="ARBA" id="ARBA00023015"/>
    </source>
</evidence>
<evidence type="ECO:0000256" key="1">
    <source>
        <dbReference type="ARBA" id="ARBA00010641"/>
    </source>
</evidence>
<dbReference type="PANTHER" id="PTHR43133">
    <property type="entry name" value="RNA POLYMERASE ECF-TYPE SIGMA FACTO"/>
    <property type="match status" value="1"/>
</dbReference>
<feature type="domain" description="RNA polymerase sigma factor 70 region 4 type 2" evidence="6">
    <location>
        <begin position="117"/>
        <end position="169"/>
    </location>
</feature>
<dbReference type="GO" id="GO:0003677">
    <property type="term" value="F:DNA binding"/>
    <property type="evidence" value="ECO:0007669"/>
    <property type="project" value="InterPro"/>
</dbReference>
<evidence type="ECO:0000259" key="6">
    <source>
        <dbReference type="Pfam" id="PF08281"/>
    </source>
</evidence>
<dbReference type="KEGG" id="fhl:OE105_13245"/>
<dbReference type="Gene3D" id="1.10.10.10">
    <property type="entry name" value="Winged helix-like DNA-binding domain superfamily/Winged helix DNA-binding domain"/>
    <property type="match status" value="1"/>
</dbReference>
<evidence type="ECO:0000313" key="7">
    <source>
        <dbReference type="EMBL" id="WAA12471.1"/>
    </source>
</evidence>
<keyword evidence="3" id="KW-0731">Sigma factor</keyword>
<evidence type="ECO:0000256" key="3">
    <source>
        <dbReference type="ARBA" id="ARBA00023082"/>
    </source>
</evidence>
<dbReference type="Proteomes" id="UP001164726">
    <property type="component" value="Chromosome"/>
</dbReference>
<dbReference type="RefSeq" id="WP_275420607.1">
    <property type="nucleotide sequence ID" value="NZ_CP106877.1"/>
</dbReference>
<dbReference type="InterPro" id="IPR013325">
    <property type="entry name" value="RNA_pol_sigma_r2"/>
</dbReference>
<dbReference type="PANTHER" id="PTHR43133:SF51">
    <property type="entry name" value="RNA POLYMERASE SIGMA FACTOR"/>
    <property type="match status" value="1"/>
</dbReference>
<dbReference type="InterPro" id="IPR013324">
    <property type="entry name" value="RNA_pol_sigma_r3/r4-like"/>
</dbReference>
<keyword evidence="4" id="KW-0804">Transcription</keyword>
<feature type="domain" description="RNA polymerase sigma-70 region 2" evidence="5">
    <location>
        <begin position="27"/>
        <end position="88"/>
    </location>
</feature>
<accession>A0A9E8LZL0</accession>
<keyword evidence="8" id="KW-1185">Reference proteome</keyword>